<dbReference type="SUPFAM" id="SSF52518">
    <property type="entry name" value="Thiamin diphosphate-binding fold (THDP-binding)"/>
    <property type="match status" value="1"/>
</dbReference>
<dbReference type="RefSeq" id="WP_134760418.1">
    <property type="nucleotide sequence ID" value="NZ_CP038152.1"/>
</dbReference>
<keyword evidence="6" id="KW-1185">Reference proteome</keyword>
<keyword evidence="1" id="KW-0210">Decarboxylase</keyword>
<reference evidence="5 6" key="1">
    <citation type="submission" date="2019-03" db="EMBL/GenBank/DDBJ databases">
        <title>Paraburkholderia sp. 7MH5, isolated from subtropical forest soil.</title>
        <authorList>
            <person name="Gao Z.-H."/>
            <person name="Qiu L.-H."/>
        </authorList>
    </citation>
    <scope>NUCLEOTIDE SEQUENCE [LARGE SCALE GENOMIC DNA]</scope>
    <source>
        <strain evidence="5 6">7MH5</strain>
        <plasmid evidence="5 6">unnamed1</plasmid>
    </source>
</reference>
<evidence type="ECO:0000256" key="1">
    <source>
        <dbReference type="ARBA" id="ARBA00022793"/>
    </source>
</evidence>
<dbReference type="Proteomes" id="UP000295727">
    <property type="component" value="Plasmid unnamed1"/>
</dbReference>
<dbReference type="PROSITE" id="PS00187">
    <property type="entry name" value="TPP_ENZYMES"/>
    <property type="match status" value="1"/>
</dbReference>
<keyword evidence="5" id="KW-0614">Plasmid</keyword>
<dbReference type="InterPro" id="IPR051818">
    <property type="entry name" value="TPP_dependent_decarboxylase"/>
</dbReference>
<protein>
    <submittedName>
        <fullName evidence="5">Thiamine pyrophosphate-binding protein</fullName>
    </submittedName>
</protein>
<evidence type="ECO:0000313" key="6">
    <source>
        <dbReference type="Proteomes" id="UP000295727"/>
    </source>
</evidence>
<dbReference type="PANTHER" id="PTHR42818">
    <property type="entry name" value="SULFOPYRUVATE DECARBOXYLASE SUBUNIT ALPHA"/>
    <property type="match status" value="1"/>
</dbReference>
<feature type="domain" description="Thiamine pyrophosphate enzyme TPP-binding" evidence="4">
    <location>
        <begin position="47"/>
        <end position="161"/>
    </location>
</feature>
<organism evidence="5 6">
    <name type="scientific">Paraburkholderia pallida</name>
    <dbReference type="NCBI Taxonomy" id="2547399"/>
    <lineage>
        <taxon>Bacteria</taxon>
        <taxon>Pseudomonadati</taxon>
        <taxon>Pseudomonadota</taxon>
        <taxon>Betaproteobacteria</taxon>
        <taxon>Burkholderiales</taxon>
        <taxon>Burkholderiaceae</taxon>
        <taxon>Paraburkholderia</taxon>
    </lineage>
</organism>
<geneLocation type="plasmid" evidence="5 6">
    <name>unnamed1</name>
</geneLocation>
<dbReference type="GO" id="GO:0044281">
    <property type="term" value="P:small molecule metabolic process"/>
    <property type="evidence" value="ECO:0007669"/>
    <property type="project" value="UniProtKB-ARBA"/>
</dbReference>
<dbReference type="InterPro" id="IPR029061">
    <property type="entry name" value="THDP-binding"/>
</dbReference>
<dbReference type="InterPro" id="IPR011766">
    <property type="entry name" value="TPP_enzyme_TPP-bd"/>
</dbReference>
<dbReference type="InterPro" id="IPR000399">
    <property type="entry name" value="TPP-bd_CS"/>
</dbReference>
<evidence type="ECO:0000256" key="3">
    <source>
        <dbReference type="ARBA" id="ARBA00023239"/>
    </source>
</evidence>
<dbReference type="KEGG" id="ppai:E1956_44735"/>
<keyword evidence="3" id="KW-0456">Lyase</keyword>
<evidence type="ECO:0000259" key="4">
    <source>
        <dbReference type="Pfam" id="PF02775"/>
    </source>
</evidence>
<evidence type="ECO:0000256" key="2">
    <source>
        <dbReference type="ARBA" id="ARBA00023052"/>
    </source>
</evidence>
<dbReference type="GO" id="GO:0000287">
    <property type="term" value="F:magnesium ion binding"/>
    <property type="evidence" value="ECO:0007669"/>
    <property type="project" value="InterPro"/>
</dbReference>
<dbReference type="Pfam" id="PF02775">
    <property type="entry name" value="TPP_enzyme_C"/>
    <property type="match status" value="1"/>
</dbReference>
<dbReference type="GO" id="GO:0030976">
    <property type="term" value="F:thiamine pyrophosphate binding"/>
    <property type="evidence" value="ECO:0007669"/>
    <property type="project" value="InterPro"/>
</dbReference>
<dbReference type="EMBL" id="CP038152">
    <property type="protein sequence ID" value="QBR04235.1"/>
    <property type="molecule type" value="Genomic_DNA"/>
</dbReference>
<dbReference type="PANTHER" id="PTHR42818:SF1">
    <property type="entry name" value="SULFOPYRUVATE DECARBOXYLASE"/>
    <property type="match status" value="1"/>
</dbReference>
<accession>A0A4P7DAR4</accession>
<evidence type="ECO:0000313" key="5">
    <source>
        <dbReference type="EMBL" id="QBR04235.1"/>
    </source>
</evidence>
<keyword evidence="2" id="KW-0786">Thiamine pyrophosphate</keyword>
<name>A0A4P7DAR4_9BURK</name>
<dbReference type="AlphaFoldDB" id="A0A4P7DAR4"/>
<dbReference type="GO" id="GO:0016831">
    <property type="term" value="F:carboxy-lyase activity"/>
    <property type="evidence" value="ECO:0007669"/>
    <property type="project" value="UniProtKB-KW"/>
</dbReference>
<proteinExistence type="predicted"/>
<dbReference type="Gene3D" id="3.40.50.970">
    <property type="match status" value="1"/>
</dbReference>
<dbReference type="OrthoDB" id="2254214at2"/>
<gene>
    <name evidence="5" type="ORF">E1956_44735</name>
</gene>
<sequence>MKLGQACAAIAAARNQHAPQSPLVTTMSAQFAFDLIGETARRIDSVPLMGGAAGLGLGIALAKPALPVIVVDGDASLLMELGGLVTVAHNKPRHFVHIVVHNGAQFNGLVNLPTAGTEPTCDFAGMARAAGYDRALRIDSLPALAEALPQWLAEAGTTFVELVVEADPRRVGNEAPQPLLPDRQFMRMRLALRQLRAALNDEPAHE</sequence>